<dbReference type="AlphaFoldDB" id="A0A4S2D6H6"/>
<name>A0A4S2D6H6_STEMA</name>
<gene>
    <name evidence="2" type="ORF">E5352_01315</name>
</gene>
<protein>
    <submittedName>
        <fullName evidence="2">Uncharacterized protein</fullName>
    </submittedName>
</protein>
<organism evidence="2 3">
    <name type="scientific">Stenotrophomonas maltophilia</name>
    <name type="common">Pseudomonas maltophilia</name>
    <name type="synonym">Xanthomonas maltophilia</name>
    <dbReference type="NCBI Taxonomy" id="40324"/>
    <lineage>
        <taxon>Bacteria</taxon>
        <taxon>Pseudomonadati</taxon>
        <taxon>Pseudomonadota</taxon>
        <taxon>Gammaproteobacteria</taxon>
        <taxon>Lysobacterales</taxon>
        <taxon>Lysobacteraceae</taxon>
        <taxon>Stenotrophomonas</taxon>
        <taxon>Stenotrophomonas maltophilia group</taxon>
    </lineage>
</organism>
<comment type="caution">
    <text evidence="2">The sequence shown here is derived from an EMBL/GenBank/DDBJ whole genome shotgun (WGS) entry which is preliminary data.</text>
</comment>
<sequence length="145" mass="15563">MELKRPGKANPPLLRCGDRRRVMRVVTDTGTPTGIGQAGVGSGVPLHFTEGSEADSTVIGCKVDVLVVLRDWMSILLTLLAGKVCLAKPNHAFFHCQQPRRKIFTPDTSDALRRAPVGHPVPTRHAHTNGHADALSAASPETKTT</sequence>
<feature type="region of interest" description="Disordered" evidence="1">
    <location>
        <begin position="111"/>
        <end position="145"/>
    </location>
</feature>
<dbReference type="EMBL" id="SRYW01000001">
    <property type="protein sequence ID" value="TGY37229.1"/>
    <property type="molecule type" value="Genomic_DNA"/>
</dbReference>
<evidence type="ECO:0000313" key="3">
    <source>
        <dbReference type="Proteomes" id="UP000306631"/>
    </source>
</evidence>
<reference evidence="2 3" key="1">
    <citation type="submission" date="2019-04" db="EMBL/GenBank/DDBJ databases">
        <title>Microbes associate with the intestines of laboratory mice.</title>
        <authorList>
            <person name="Navarre W."/>
            <person name="Wong E."/>
            <person name="Huang K."/>
            <person name="Tropini C."/>
            <person name="Ng K."/>
            <person name="Yu B."/>
        </authorList>
    </citation>
    <scope>NUCLEOTIDE SEQUENCE [LARGE SCALE GENOMIC DNA]</scope>
    <source>
        <strain evidence="2 3">NM62_B4-13</strain>
    </source>
</reference>
<accession>A0A4S2D6H6</accession>
<evidence type="ECO:0000256" key="1">
    <source>
        <dbReference type="SAM" id="MobiDB-lite"/>
    </source>
</evidence>
<evidence type="ECO:0000313" key="2">
    <source>
        <dbReference type="EMBL" id="TGY37229.1"/>
    </source>
</evidence>
<dbReference type="Proteomes" id="UP000306631">
    <property type="component" value="Unassembled WGS sequence"/>
</dbReference>
<proteinExistence type="predicted"/>